<protein>
    <recommendedName>
        <fullName evidence="4">Tat pathway signal sequence domain protein</fullName>
    </recommendedName>
</protein>
<name>Q2IXV8_RHOP2</name>
<sequence length="159" mass="16415">MRATIDGPRTRRKGTIAALAACAMTATLTAAAAQSPAPSPAPPSTATVERNARAAAGKPVRVGVYVNVQPDCSSGPLPSIRLVSPPGNGTVQIKRGKISATNYKQCLALEVPGFVAFYQSKADFAGTDTVTLEVKFPQGRIELQRITVTVGVGPGGQKI</sequence>
<feature type="chain" id="PRO_5004210634" description="Tat pathway signal sequence domain protein" evidence="1">
    <location>
        <begin position="33"/>
        <end position="159"/>
    </location>
</feature>
<organism evidence="2 3">
    <name type="scientific">Rhodopseudomonas palustris (strain HaA2)</name>
    <dbReference type="NCBI Taxonomy" id="316058"/>
    <lineage>
        <taxon>Bacteria</taxon>
        <taxon>Pseudomonadati</taxon>
        <taxon>Pseudomonadota</taxon>
        <taxon>Alphaproteobacteria</taxon>
        <taxon>Hyphomicrobiales</taxon>
        <taxon>Nitrobacteraceae</taxon>
        <taxon>Rhodopseudomonas</taxon>
    </lineage>
</organism>
<evidence type="ECO:0008006" key="4">
    <source>
        <dbReference type="Google" id="ProtNLM"/>
    </source>
</evidence>
<accession>Q2IXV8</accession>
<dbReference type="KEGG" id="rpb:RPB_2247"/>
<evidence type="ECO:0000313" key="2">
    <source>
        <dbReference type="EMBL" id="ABD06952.1"/>
    </source>
</evidence>
<dbReference type="Proteomes" id="UP000008809">
    <property type="component" value="Chromosome"/>
</dbReference>
<keyword evidence="3" id="KW-1185">Reference proteome</keyword>
<dbReference type="AlphaFoldDB" id="Q2IXV8"/>
<gene>
    <name evidence="2" type="ordered locus">RPB_2247</name>
</gene>
<evidence type="ECO:0000313" key="3">
    <source>
        <dbReference type="Proteomes" id="UP000008809"/>
    </source>
</evidence>
<proteinExistence type="predicted"/>
<dbReference type="eggNOG" id="ENOG50337QV">
    <property type="taxonomic scope" value="Bacteria"/>
</dbReference>
<dbReference type="HOGENOM" id="CLU_145373_0_0_5"/>
<feature type="signal peptide" evidence="1">
    <location>
        <begin position="1"/>
        <end position="32"/>
    </location>
</feature>
<dbReference type="EMBL" id="CP000250">
    <property type="protein sequence ID" value="ABD06952.1"/>
    <property type="molecule type" value="Genomic_DNA"/>
</dbReference>
<evidence type="ECO:0000256" key="1">
    <source>
        <dbReference type="SAM" id="SignalP"/>
    </source>
</evidence>
<keyword evidence="1" id="KW-0732">Signal</keyword>
<reference evidence="2 3" key="1">
    <citation type="submission" date="2006-01" db="EMBL/GenBank/DDBJ databases">
        <title>Complete sequence of Rhodopseudomonas palustris HaA2.</title>
        <authorList>
            <consortium name="US DOE Joint Genome Institute"/>
            <person name="Copeland A."/>
            <person name="Lucas S."/>
            <person name="Lapidus A."/>
            <person name="Barry K."/>
            <person name="Detter J.C."/>
            <person name="Glavina T."/>
            <person name="Hammon N."/>
            <person name="Israni S."/>
            <person name="Pitluck S."/>
            <person name="Chain P."/>
            <person name="Malfatti S."/>
            <person name="Shin M."/>
            <person name="Vergez L."/>
            <person name="Schmutz J."/>
            <person name="Larimer F."/>
            <person name="Land M."/>
            <person name="Hauser L."/>
            <person name="Pelletier D.A."/>
            <person name="Kyrpides N."/>
            <person name="Anderson I."/>
            <person name="Oda Y."/>
            <person name="Harwood C.S."/>
            <person name="Richardson P."/>
        </authorList>
    </citation>
    <scope>NUCLEOTIDE SEQUENCE [LARGE SCALE GENOMIC DNA]</scope>
    <source>
        <strain evidence="2 3">HaA2</strain>
    </source>
</reference>